<keyword evidence="7" id="KW-1185">Reference proteome</keyword>
<dbReference type="SMART" id="SM00267">
    <property type="entry name" value="GGDEF"/>
    <property type="match status" value="1"/>
</dbReference>
<dbReference type="NCBIfam" id="TIGR00229">
    <property type="entry name" value="sensory_box"/>
    <property type="match status" value="3"/>
</dbReference>
<dbReference type="Proteomes" id="UP000653358">
    <property type="component" value="Unassembled WGS sequence"/>
</dbReference>
<dbReference type="Pfam" id="PF00990">
    <property type="entry name" value="GGDEF"/>
    <property type="match status" value="1"/>
</dbReference>
<gene>
    <name evidence="6" type="ORF">GH807_11690</name>
</gene>
<dbReference type="PANTHER" id="PTHR44757:SF2">
    <property type="entry name" value="BIOFILM ARCHITECTURE MAINTENANCE PROTEIN MBAA"/>
    <property type="match status" value="1"/>
</dbReference>
<dbReference type="SUPFAM" id="SSF141868">
    <property type="entry name" value="EAL domain-like"/>
    <property type="match status" value="1"/>
</dbReference>
<dbReference type="NCBIfam" id="TIGR00254">
    <property type="entry name" value="GGDEF"/>
    <property type="match status" value="1"/>
</dbReference>
<feature type="domain" description="GGDEF" evidence="5">
    <location>
        <begin position="583"/>
        <end position="728"/>
    </location>
</feature>
<dbReference type="Pfam" id="PF08447">
    <property type="entry name" value="PAS_3"/>
    <property type="match status" value="3"/>
</dbReference>
<keyword evidence="1" id="KW-0175">Coiled coil</keyword>
<dbReference type="InterPro" id="IPR000700">
    <property type="entry name" value="PAS-assoc_C"/>
</dbReference>
<dbReference type="SMART" id="SM00091">
    <property type="entry name" value="PAS"/>
    <property type="match status" value="4"/>
</dbReference>
<dbReference type="CDD" id="cd00130">
    <property type="entry name" value="PAS"/>
    <property type="match status" value="3"/>
</dbReference>
<dbReference type="InterPro" id="IPR035919">
    <property type="entry name" value="EAL_sf"/>
</dbReference>
<dbReference type="CDD" id="cd01948">
    <property type="entry name" value="EAL"/>
    <property type="match status" value="1"/>
</dbReference>
<dbReference type="InterPro" id="IPR043128">
    <property type="entry name" value="Rev_trsase/Diguanyl_cyclase"/>
</dbReference>
<evidence type="ECO:0000259" key="3">
    <source>
        <dbReference type="PROSITE" id="PS50113"/>
    </source>
</evidence>
<evidence type="ECO:0000259" key="4">
    <source>
        <dbReference type="PROSITE" id="PS50883"/>
    </source>
</evidence>
<dbReference type="InterPro" id="IPR013655">
    <property type="entry name" value="PAS_fold_3"/>
</dbReference>
<dbReference type="CDD" id="cd01949">
    <property type="entry name" value="GGDEF"/>
    <property type="match status" value="1"/>
</dbReference>
<feature type="domain" description="PAS" evidence="2">
    <location>
        <begin position="316"/>
        <end position="364"/>
    </location>
</feature>
<sequence length="1148" mass="133924">MKNWKRRLSMAIFGENLFTKKEETEDMKDEFEKYAQLWRENQNYAQHLAHMGSWTKDLIEEKNYFSDEVYSILGVTAQDFDGSEESYYHFVHPDDLEMVKTAIQGAFEGRKYDLEYRIISAGEALRFVREKTKVLLDKNKLPIKIIGILQDITKEKIMENNLKTLGENLNQAQKVAGLGSWHYDLKKDELFWSDEIYIMHGLDPIKYEPDFNKLLELIHPDDKGSVQNAVQIGLSGKKYEFDYRIPQKKGTIKYVNTKTEPIFDENLKIIGLLGTVQDITNIKLMEKEMRYMKKTLDNAQRLANLGSWEINVAQNINFLSEEALRIFGITVADYDGSMEKFMRLIHPQDRKSLEILLKDPPQGKPFTMEYRIIKKDGAIRNLFQMGETKLNIDGNPTRIYGTIQDITEKKEMQKDIENKQRELDSIEERYRVLVQESGDVYEIIKPDGTINYISDTFTKVIKYKPEKLIGEKIYKFYEGLELKKLTKMVAFVAKDPSNKCQEILAYKTKTGKEVYLEVTMQNLLDNPIIEGIVLNFRDVTKRVELEKRMNHIATHDELTGLPNRAYFKRELTDQYQIAKEKGDLIAVMMLDFEGYKYINDSLGFTSGDQMIIQMMIRLKSYFGEAYFISRYSEDQFAIIATGLITTEAYKEMAKGIVDLFSRTFKVDMYEFDVAMNIGIAVYTKDYPGTEKLEDAGEEKNGDSLIKQANIALLWAKKEGKNVFKFYAPDFSIENYKQFELRKDLRCAIDNKQFEVFYQPVVRLKTTEIIAAEALIRWNHPVWGLVSPKEFIHLAEETGVIIEMGKWILREICANYKDWLKKGFPKIKITVNFSSIQFYEKNFVENIKNVLDEFELDPKFLIMKLTETLLMEEGEKAVRDIKRLSSFGIKIALDGVGTGFSSLTYLNKFSIDIIKMDGAIIRNIMFDKTTAIIAKTIINLSRDLKIKLVAVGIENWEQLSFLRQNNCYAGQGYLYSRPVPLEEFEEILVQGQCKPVLENNTVVMPQVERREYFRIMFYRLLKADLRILKIKDKKMNVGNTKILIRDIGPGGLRFISNIKFPLEREFTLEFETTILNKTIKTYGSPVWLEETDENFYQYGVKFSIEEEDREEFMKILYEIQINKKRNTFFEDDNFTDDSPTIYFNSIASI</sequence>
<feature type="domain" description="PAS" evidence="2">
    <location>
        <begin position="64"/>
        <end position="110"/>
    </location>
</feature>
<evidence type="ECO:0000259" key="5">
    <source>
        <dbReference type="PROSITE" id="PS50887"/>
    </source>
</evidence>
<dbReference type="InterPro" id="IPR035965">
    <property type="entry name" value="PAS-like_dom_sf"/>
</dbReference>
<feature type="domain" description="EAL" evidence="4">
    <location>
        <begin position="737"/>
        <end position="991"/>
    </location>
</feature>
<dbReference type="InterPro" id="IPR000160">
    <property type="entry name" value="GGDEF_dom"/>
</dbReference>
<dbReference type="InterPro" id="IPR001633">
    <property type="entry name" value="EAL_dom"/>
</dbReference>
<feature type="domain" description="PAC" evidence="3">
    <location>
        <begin position="239"/>
        <end position="291"/>
    </location>
</feature>
<feature type="domain" description="PAC" evidence="3">
    <location>
        <begin position="366"/>
        <end position="418"/>
    </location>
</feature>
<feature type="domain" description="PAS" evidence="2">
    <location>
        <begin position="426"/>
        <end position="496"/>
    </location>
</feature>
<dbReference type="SMART" id="SM00052">
    <property type="entry name" value="EAL"/>
    <property type="match status" value="1"/>
</dbReference>
<dbReference type="PROSITE" id="PS50112">
    <property type="entry name" value="PAS"/>
    <property type="match status" value="3"/>
</dbReference>
<proteinExistence type="predicted"/>
<dbReference type="PROSITE" id="PS50887">
    <property type="entry name" value="GGDEF"/>
    <property type="match status" value="1"/>
</dbReference>
<evidence type="ECO:0000259" key="2">
    <source>
        <dbReference type="PROSITE" id="PS50112"/>
    </source>
</evidence>
<dbReference type="InterPro" id="IPR001610">
    <property type="entry name" value="PAC"/>
</dbReference>
<dbReference type="Gene3D" id="2.10.70.100">
    <property type="match status" value="3"/>
</dbReference>
<dbReference type="InterPro" id="IPR029787">
    <property type="entry name" value="Nucleotide_cyclase"/>
</dbReference>
<evidence type="ECO:0000313" key="7">
    <source>
        <dbReference type="Proteomes" id="UP000653358"/>
    </source>
</evidence>
<dbReference type="SMART" id="SM00086">
    <property type="entry name" value="PAC"/>
    <property type="match status" value="4"/>
</dbReference>
<dbReference type="Pfam" id="PF13426">
    <property type="entry name" value="PAS_9"/>
    <property type="match status" value="1"/>
</dbReference>
<dbReference type="EMBL" id="WJBB01000014">
    <property type="protein sequence ID" value="MBC3797708.1"/>
    <property type="molecule type" value="Genomic_DNA"/>
</dbReference>
<dbReference type="PROSITE" id="PS50113">
    <property type="entry name" value="PAC"/>
    <property type="match status" value="3"/>
</dbReference>
<evidence type="ECO:0000256" key="1">
    <source>
        <dbReference type="SAM" id="Coils"/>
    </source>
</evidence>
<evidence type="ECO:0000313" key="6">
    <source>
        <dbReference type="EMBL" id="MBC3797708.1"/>
    </source>
</evidence>
<accession>A0ABR6WMH3</accession>
<dbReference type="Gene3D" id="3.30.70.270">
    <property type="match status" value="1"/>
</dbReference>
<dbReference type="Gene3D" id="3.30.450.20">
    <property type="entry name" value="PAS domain"/>
    <property type="match status" value="4"/>
</dbReference>
<organism evidence="6 7">
    <name type="scientific">Acetobacterium tundrae</name>
    <dbReference type="NCBI Taxonomy" id="132932"/>
    <lineage>
        <taxon>Bacteria</taxon>
        <taxon>Bacillati</taxon>
        <taxon>Bacillota</taxon>
        <taxon>Clostridia</taxon>
        <taxon>Eubacteriales</taxon>
        <taxon>Eubacteriaceae</taxon>
        <taxon>Acetobacterium</taxon>
    </lineage>
</organism>
<dbReference type="SUPFAM" id="SSF55785">
    <property type="entry name" value="PYP-like sensor domain (PAS domain)"/>
    <property type="match status" value="4"/>
</dbReference>
<dbReference type="Pfam" id="PF00563">
    <property type="entry name" value="EAL"/>
    <property type="match status" value="1"/>
</dbReference>
<dbReference type="InterPro" id="IPR000014">
    <property type="entry name" value="PAS"/>
</dbReference>
<dbReference type="PROSITE" id="PS50883">
    <property type="entry name" value="EAL"/>
    <property type="match status" value="1"/>
</dbReference>
<protein>
    <submittedName>
        <fullName evidence="6">EAL domain-containing protein</fullName>
    </submittedName>
</protein>
<dbReference type="InterPro" id="IPR052155">
    <property type="entry name" value="Biofilm_reg_signaling"/>
</dbReference>
<reference evidence="6 7" key="1">
    <citation type="journal article" date="2020" name="mSystems">
        <title>Defining Genomic and Predicted Metabolic Features of the Acetobacterium Genus.</title>
        <authorList>
            <person name="Ross D.E."/>
            <person name="Marshall C.W."/>
            <person name="Gulliver D."/>
            <person name="May H.D."/>
            <person name="Norman R.S."/>
        </authorList>
    </citation>
    <scope>NUCLEOTIDE SEQUENCE [LARGE SCALE GENOMIC DNA]</scope>
    <source>
        <strain evidence="6 7">DSM 9173</strain>
    </source>
</reference>
<feature type="domain" description="PAC" evidence="3">
    <location>
        <begin position="112"/>
        <end position="164"/>
    </location>
</feature>
<dbReference type="SUPFAM" id="SSF55073">
    <property type="entry name" value="Nucleotide cyclase"/>
    <property type="match status" value="1"/>
</dbReference>
<comment type="caution">
    <text evidence="6">The sequence shown here is derived from an EMBL/GenBank/DDBJ whole genome shotgun (WGS) entry which is preliminary data.</text>
</comment>
<dbReference type="Gene3D" id="3.20.20.450">
    <property type="entry name" value="EAL domain"/>
    <property type="match status" value="1"/>
</dbReference>
<feature type="coiled-coil region" evidence="1">
    <location>
        <begin position="409"/>
        <end position="436"/>
    </location>
</feature>
<name>A0ABR6WMH3_9FIRM</name>
<dbReference type="PANTHER" id="PTHR44757">
    <property type="entry name" value="DIGUANYLATE CYCLASE DGCP"/>
    <property type="match status" value="1"/>
</dbReference>